<evidence type="ECO:0000256" key="1">
    <source>
        <dbReference type="SAM" id="MobiDB-lite"/>
    </source>
</evidence>
<protein>
    <submittedName>
        <fullName evidence="2">Uncharacterized protein</fullName>
    </submittedName>
</protein>
<reference evidence="3" key="1">
    <citation type="journal article" date="2019" name="Int. J. Syst. Evol. Microbiol.">
        <title>The Global Catalogue of Microorganisms (GCM) 10K type strain sequencing project: providing services to taxonomists for standard genome sequencing and annotation.</title>
        <authorList>
            <consortium name="The Broad Institute Genomics Platform"/>
            <consortium name="The Broad Institute Genome Sequencing Center for Infectious Disease"/>
            <person name="Wu L."/>
            <person name="Ma J."/>
        </authorList>
    </citation>
    <scope>NUCLEOTIDE SEQUENCE [LARGE SCALE GENOMIC DNA]</scope>
    <source>
        <strain evidence="3">KCTC 19466</strain>
    </source>
</reference>
<organism evidence="2 3">
    <name type="scientific">Zhihengliuella salsuginis</name>
    <dbReference type="NCBI Taxonomy" id="578222"/>
    <lineage>
        <taxon>Bacteria</taxon>
        <taxon>Bacillati</taxon>
        <taxon>Actinomycetota</taxon>
        <taxon>Actinomycetes</taxon>
        <taxon>Micrococcales</taxon>
        <taxon>Micrococcaceae</taxon>
        <taxon>Zhihengliuella</taxon>
    </lineage>
</organism>
<gene>
    <name evidence="2" type="ORF">GCM10008096_16270</name>
</gene>
<evidence type="ECO:0000313" key="2">
    <source>
        <dbReference type="EMBL" id="GHD06360.1"/>
    </source>
</evidence>
<proteinExistence type="predicted"/>
<sequence>MLVTPTMQCGGECEAASVAPKRASADTASRSFGVGSFETSTVSHEHPRGRISGEKPVNDRL</sequence>
<name>A0ABQ3GHL7_9MICC</name>
<evidence type="ECO:0000313" key="3">
    <source>
        <dbReference type="Proteomes" id="UP000642819"/>
    </source>
</evidence>
<dbReference type="Proteomes" id="UP000642819">
    <property type="component" value="Unassembled WGS sequence"/>
</dbReference>
<dbReference type="EMBL" id="BMXK01000006">
    <property type="protein sequence ID" value="GHD06360.1"/>
    <property type="molecule type" value="Genomic_DNA"/>
</dbReference>
<feature type="region of interest" description="Disordered" evidence="1">
    <location>
        <begin position="36"/>
        <end position="61"/>
    </location>
</feature>
<accession>A0ABQ3GHL7</accession>
<comment type="caution">
    <text evidence="2">The sequence shown here is derived from an EMBL/GenBank/DDBJ whole genome shotgun (WGS) entry which is preliminary data.</text>
</comment>
<keyword evidence="3" id="KW-1185">Reference proteome</keyword>
<feature type="compositionally biased region" description="Basic and acidic residues" evidence="1">
    <location>
        <begin position="43"/>
        <end position="61"/>
    </location>
</feature>